<dbReference type="InterPro" id="IPR052098">
    <property type="entry name" value="Presynaptic_Scaffold_Bsn/Pclo"/>
</dbReference>
<evidence type="ECO:0000313" key="2">
    <source>
        <dbReference type="EMBL" id="KAL0167719.1"/>
    </source>
</evidence>
<accession>A0ABD0P0S5</accession>
<keyword evidence="3" id="KW-1185">Reference proteome</keyword>
<dbReference type="EMBL" id="JAMKFB020000018">
    <property type="protein sequence ID" value="KAL0167719.1"/>
    <property type="molecule type" value="Genomic_DNA"/>
</dbReference>
<proteinExistence type="predicted"/>
<comment type="caution">
    <text evidence="2">The sequence shown here is derived from an EMBL/GenBank/DDBJ whole genome shotgun (WGS) entry which is preliminary data.</text>
</comment>
<dbReference type="PANTHER" id="PTHR14113">
    <property type="entry name" value="PICCOLO/BASSOON"/>
    <property type="match status" value="1"/>
</dbReference>
<reference evidence="2 3" key="1">
    <citation type="submission" date="2024-05" db="EMBL/GenBank/DDBJ databases">
        <title>Genome sequencing and assembly of Indian major carp, Cirrhinus mrigala (Hamilton, 1822).</title>
        <authorList>
            <person name="Mohindra V."/>
            <person name="Chowdhury L.M."/>
            <person name="Lal K."/>
            <person name="Jena J.K."/>
        </authorList>
    </citation>
    <scope>NUCLEOTIDE SEQUENCE [LARGE SCALE GENOMIC DNA]</scope>
    <source>
        <strain evidence="2">CM1030</strain>
        <tissue evidence="2">Blood</tissue>
    </source>
</reference>
<dbReference type="Proteomes" id="UP001529510">
    <property type="component" value="Unassembled WGS sequence"/>
</dbReference>
<feature type="non-terminal residue" evidence="2">
    <location>
        <position position="1"/>
    </location>
</feature>
<evidence type="ECO:0000256" key="1">
    <source>
        <dbReference type="SAM" id="MobiDB-lite"/>
    </source>
</evidence>
<evidence type="ECO:0000313" key="3">
    <source>
        <dbReference type="Proteomes" id="UP001529510"/>
    </source>
</evidence>
<feature type="compositionally biased region" description="Low complexity" evidence="1">
    <location>
        <begin position="23"/>
        <end position="44"/>
    </location>
</feature>
<dbReference type="AlphaFoldDB" id="A0ABD0P0S5"/>
<feature type="non-terminal residue" evidence="2">
    <location>
        <position position="52"/>
    </location>
</feature>
<organism evidence="2 3">
    <name type="scientific">Cirrhinus mrigala</name>
    <name type="common">Mrigala</name>
    <dbReference type="NCBI Taxonomy" id="683832"/>
    <lineage>
        <taxon>Eukaryota</taxon>
        <taxon>Metazoa</taxon>
        <taxon>Chordata</taxon>
        <taxon>Craniata</taxon>
        <taxon>Vertebrata</taxon>
        <taxon>Euteleostomi</taxon>
        <taxon>Actinopterygii</taxon>
        <taxon>Neopterygii</taxon>
        <taxon>Teleostei</taxon>
        <taxon>Ostariophysi</taxon>
        <taxon>Cypriniformes</taxon>
        <taxon>Cyprinidae</taxon>
        <taxon>Labeoninae</taxon>
        <taxon>Labeonini</taxon>
        <taxon>Cirrhinus</taxon>
    </lineage>
</organism>
<feature type="region of interest" description="Disordered" evidence="1">
    <location>
        <begin position="1"/>
        <end position="52"/>
    </location>
</feature>
<dbReference type="PANTHER" id="PTHR14113:SF6">
    <property type="entry name" value="PROTEIN PICCOLO"/>
    <property type="match status" value="1"/>
</dbReference>
<name>A0ABD0P0S5_CIRMR</name>
<protein>
    <submittedName>
        <fullName evidence="2">Uncharacterized protein</fullName>
    </submittedName>
</protein>
<gene>
    <name evidence="2" type="ORF">M9458_035941</name>
</gene>
<sequence>KVSQQQAPASVLSALERAGHLHSGTGSAASSGVPSPGQPGSPSVNKKRHSNK</sequence>